<organism evidence="2 3">
    <name type="scientific">Metarhizium guizhouense (strain ARSEF 977)</name>
    <dbReference type="NCBI Taxonomy" id="1276136"/>
    <lineage>
        <taxon>Eukaryota</taxon>
        <taxon>Fungi</taxon>
        <taxon>Dikarya</taxon>
        <taxon>Ascomycota</taxon>
        <taxon>Pezizomycotina</taxon>
        <taxon>Sordariomycetes</taxon>
        <taxon>Hypocreomycetidae</taxon>
        <taxon>Hypocreales</taxon>
        <taxon>Clavicipitaceae</taxon>
        <taxon>Metarhizium</taxon>
    </lineage>
</organism>
<dbReference type="GO" id="GO:0005993">
    <property type="term" value="P:trehalose catabolic process"/>
    <property type="evidence" value="ECO:0007669"/>
    <property type="project" value="TreeGrafter"/>
</dbReference>
<dbReference type="PANTHER" id="PTHR11051">
    <property type="entry name" value="GLYCOSYL HYDROLASE-RELATED"/>
    <property type="match status" value="1"/>
</dbReference>
<keyword evidence="3" id="KW-1185">Reference proteome</keyword>
<gene>
    <name evidence="2" type="ORF">MGU_07825</name>
</gene>
<dbReference type="Gene3D" id="2.60.420.10">
    <property type="entry name" value="Maltose phosphorylase, domain 3"/>
    <property type="match status" value="1"/>
</dbReference>
<sequence>MTYSIYAINNAHSLSGCAAYTWTLNSMIPYLRAPFYQFSEVLVDDTGLHPAFPFLTGHGGSNQIVPFGFLGVRTDNGELVINPSLPPQNPHVAVRLFYFGGAGLNAVMSRTHTVLTRFASDSLPLIMDEWAGSSMPVVSITVPNRLYFENNTYTGNMIQCMPAYSLNSRVQASPPESAVDGATSTAWQPPSDETASRLINMSNAGYQQVKGVYLNWADRPALNVTVTLRNDTLDGDGRVITILSITTGNWESEEVIVPYLRRTCCRDADIISGRLVRLGITGCSKADGQGATVAKFALIAA</sequence>
<evidence type="ECO:0000313" key="3">
    <source>
        <dbReference type="Proteomes" id="UP000031192"/>
    </source>
</evidence>
<dbReference type="GO" id="GO:0009277">
    <property type="term" value="C:fungal-type cell wall"/>
    <property type="evidence" value="ECO:0007669"/>
    <property type="project" value="TreeGrafter"/>
</dbReference>
<accession>A0A0B4GZB0</accession>
<dbReference type="GO" id="GO:0004555">
    <property type="term" value="F:alpha,alpha-trehalase activity"/>
    <property type="evidence" value="ECO:0007669"/>
    <property type="project" value="TreeGrafter"/>
</dbReference>
<dbReference type="AlphaFoldDB" id="A0A0B4GZB0"/>
<evidence type="ECO:0000313" key="2">
    <source>
        <dbReference type="EMBL" id="KID85032.1"/>
    </source>
</evidence>
<evidence type="ECO:0000256" key="1">
    <source>
        <dbReference type="ARBA" id="ARBA00006768"/>
    </source>
</evidence>
<dbReference type="InterPro" id="IPR008928">
    <property type="entry name" value="6-hairpin_glycosidase_sf"/>
</dbReference>
<dbReference type="HOGENOM" id="CLU_924639_0_0_1"/>
<proteinExistence type="inferred from homology"/>
<dbReference type="EMBL" id="AZNH01000035">
    <property type="protein sequence ID" value="KID85032.1"/>
    <property type="molecule type" value="Genomic_DNA"/>
</dbReference>
<protein>
    <submittedName>
        <fullName evidence="2">Glycoside hydrolase family 65 protein</fullName>
    </submittedName>
</protein>
<comment type="caution">
    <text evidence="2">The sequence shown here is derived from an EMBL/GenBank/DDBJ whole genome shotgun (WGS) entry which is preliminary data.</text>
</comment>
<dbReference type="Gene3D" id="2.60.120.260">
    <property type="entry name" value="Galactose-binding domain-like"/>
    <property type="match status" value="1"/>
</dbReference>
<name>A0A0B4GZB0_METGA</name>
<keyword evidence="2" id="KW-0378">Hydrolase</keyword>
<dbReference type="PANTHER" id="PTHR11051:SF8">
    <property type="entry name" value="PROTEIN-GLUCOSYLGALACTOSYLHYDROXYLYSINE GLUCOSIDASE"/>
    <property type="match status" value="1"/>
</dbReference>
<dbReference type="SUPFAM" id="SSF48208">
    <property type="entry name" value="Six-hairpin glycosidases"/>
    <property type="match status" value="1"/>
</dbReference>
<comment type="similarity">
    <text evidence="1">Belongs to the glycosyl hydrolase 65 family.</text>
</comment>
<reference evidence="2 3" key="1">
    <citation type="journal article" date="2014" name="Proc. Natl. Acad. Sci. U.S.A.">
        <title>Trajectory and genomic determinants of fungal-pathogen speciation and host adaptation.</title>
        <authorList>
            <person name="Hu X."/>
            <person name="Xiao G."/>
            <person name="Zheng P."/>
            <person name="Shang Y."/>
            <person name="Su Y."/>
            <person name="Zhang X."/>
            <person name="Liu X."/>
            <person name="Zhan S."/>
            <person name="St Leger R.J."/>
            <person name="Wang C."/>
        </authorList>
    </citation>
    <scope>NUCLEOTIDE SEQUENCE [LARGE SCALE GENOMIC DNA]</scope>
    <source>
        <strain evidence="2 3">ARSEF 977</strain>
    </source>
</reference>
<dbReference type="Proteomes" id="UP000031192">
    <property type="component" value="Unassembled WGS sequence"/>
</dbReference>